<protein>
    <submittedName>
        <fullName evidence="2">NAD(P)H-hydrate repair Nnr-like enzyme with NAD(P)H-hydrate dehydratase domain</fullName>
    </submittedName>
</protein>
<evidence type="ECO:0000256" key="1">
    <source>
        <dbReference type="SAM" id="Phobius"/>
    </source>
</evidence>
<feature type="transmembrane region" description="Helical" evidence="1">
    <location>
        <begin position="6"/>
        <end position="23"/>
    </location>
</feature>
<accession>A0ABS5A504</accession>
<keyword evidence="1" id="KW-0812">Transmembrane</keyword>
<reference evidence="2 3" key="1">
    <citation type="submission" date="2021-03" db="EMBL/GenBank/DDBJ databases">
        <title>Sequencing the genomes of 1000 actinobacteria strains.</title>
        <authorList>
            <person name="Klenk H.-P."/>
        </authorList>
    </citation>
    <scope>NUCLEOTIDE SEQUENCE [LARGE SCALE GENOMIC DNA]</scope>
    <source>
        <strain evidence="2 3">DSM 44580</strain>
    </source>
</reference>
<dbReference type="Proteomes" id="UP001519363">
    <property type="component" value="Unassembled WGS sequence"/>
</dbReference>
<dbReference type="RefSeq" id="WP_086788005.1">
    <property type="nucleotide sequence ID" value="NZ_JAGIOO010000001.1"/>
</dbReference>
<comment type="caution">
    <text evidence="2">The sequence shown here is derived from an EMBL/GenBank/DDBJ whole genome shotgun (WGS) entry which is preliminary data.</text>
</comment>
<keyword evidence="3" id="KW-1185">Reference proteome</keyword>
<organism evidence="2 3">
    <name type="scientific">Crossiella equi</name>
    <dbReference type="NCBI Taxonomy" id="130796"/>
    <lineage>
        <taxon>Bacteria</taxon>
        <taxon>Bacillati</taxon>
        <taxon>Actinomycetota</taxon>
        <taxon>Actinomycetes</taxon>
        <taxon>Pseudonocardiales</taxon>
        <taxon>Pseudonocardiaceae</taxon>
        <taxon>Crossiella</taxon>
    </lineage>
</organism>
<dbReference type="EMBL" id="JAGIOO010000001">
    <property type="protein sequence ID" value="MBP2471668.1"/>
    <property type="molecule type" value="Genomic_DNA"/>
</dbReference>
<keyword evidence="1" id="KW-0472">Membrane</keyword>
<keyword evidence="1" id="KW-1133">Transmembrane helix</keyword>
<evidence type="ECO:0000313" key="3">
    <source>
        <dbReference type="Proteomes" id="UP001519363"/>
    </source>
</evidence>
<gene>
    <name evidence="2" type="ORF">JOF53_000540</name>
</gene>
<name>A0ABS5A504_9PSEU</name>
<proteinExistence type="predicted"/>
<evidence type="ECO:0000313" key="2">
    <source>
        <dbReference type="EMBL" id="MBP2471668.1"/>
    </source>
</evidence>
<sequence length="100" mass="10959">MDPISLAVGGGLLLVGYVAGLLSRRRVRDKPVEAVCGCTHTMAMHDRETGACHEQIARPRSYSEKGKYLGTVYAQCTCRQYVGPRPIEEVFAPKLLPPVD</sequence>